<evidence type="ECO:0000256" key="2">
    <source>
        <dbReference type="SAM" id="MobiDB-lite"/>
    </source>
</evidence>
<proteinExistence type="predicted"/>
<evidence type="ECO:0000259" key="3">
    <source>
        <dbReference type="PROSITE" id="PS51293"/>
    </source>
</evidence>
<organism evidence="4 5">
    <name type="scientific">Trichomonas vaginalis (strain ATCC PRA-98 / G3)</name>
    <dbReference type="NCBI Taxonomy" id="412133"/>
    <lineage>
        <taxon>Eukaryota</taxon>
        <taxon>Metamonada</taxon>
        <taxon>Parabasalia</taxon>
        <taxon>Trichomonadida</taxon>
        <taxon>Trichomonadidae</taxon>
        <taxon>Trichomonas</taxon>
    </lineage>
</organism>
<dbReference type="SUPFAM" id="SSF46689">
    <property type="entry name" value="Homeodomain-like"/>
    <property type="match status" value="1"/>
</dbReference>
<dbReference type="eggNOG" id="KOG1878">
    <property type="taxonomic scope" value="Eukaryota"/>
</dbReference>
<dbReference type="SMR" id="A2DGZ6"/>
<dbReference type="InterPro" id="IPR017884">
    <property type="entry name" value="SANT_dom"/>
</dbReference>
<dbReference type="Proteomes" id="UP000001542">
    <property type="component" value="Unassembled WGS sequence"/>
</dbReference>
<evidence type="ECO:0000256" key="1">
    <source>
        <dbReference type="SAM" id="Coils"/>
    </source>
</evidence>
<dbReference type="KEGG" id="tva:5465843"/>
<dbReference type="InterPro" id="IPR001005">
    <property type="entry name" value="SANT/Myb"/>
</dbReference>
<sequence length="520" mass="59511">MQTEHNEEANNKSGTNNPGQPSEKSFNLDILQNPVVPATNGPQVQKVIVKHHQPVSKVICRKISEPSKLFDNKHTTESSNSGINISIVDTLLNTHVSRPKSVDVYQDPKTNLPSQPATAQNNSLAALLQPSQQRPMQIIRVPRQSSSSKKKDGERVARQEAKLITIIDNKPHISDVGSLLQHPSTQIPSQPQIIVKTAPKIPTASVFFNQNVIKVQPPPIEAKPACLYPVLPSATDVQLLIDAVDLEIKELEAKMDELVTERTLGMISLPDFSDSGKNVKILDFHNVIHSKDISQSVIEGSRRIAEQSHSKFKMPVKTNKFGHISHLPHYKDEMENQESVMETMMQVLCQKIVKSDTKMKQLTHEYIERRKLWEESNELLDLYHKDLHASIDEWPPEFALSFIKPTDQTVTQFCGKDQIMYLDDEEKESYLYYNENSFVEDPVKEHERYKKRISWSESEKQTFLEKYYQHPRDFKKIAQALPLKSIKEVIEYYNIYRIKLNLKAADVAGRKRGRKRILVE</sequence>
<feature type="coiled-coil region" evidence="1">
    <location>
        <begin position="234"/>
        <end position="261"/>
    </location>
</feature>
<evidence type="ECO:0000313" key="4">
    <source>
        <dbReference type="EMBL" id="EAY20306.1"/>
    </source>
</evidence>
<dbReference type="InterPro" id="IPR051571">
    <property type="entry name" value="N-CoR_corepressor"/>
</dbReference>
<name>A2DGZ6_TRIV3</name>
<gene>
    <name evidence="4" type="ORF">TVAG_192820</name>
</gene>
<feature type="compositionally biased region" description="Polar residues" evidence="2">
    <location>
        <begin position="11"/>
        <end position="25"/>
    </location>
</feature>
<evidence type="ECO:0000313" key="5">
    <source>
        <dbReference type="Proteomes" id="UP000001542"/>
    </source>
</evidence>
<dbReference type="OrthoDB" id="10258692at2759"/>
<feature type="domain" description="SANT" evidence="3">
    <location>
        <begin position="455"/>
        <end position="501"/>
    </location>
</feature>
<dbReference type="GO" id="GO:0032991">
    <property type="term" value="C:protein-containing complex"/>
    <property type="evidence" value="ECO:0007669"/>
    <property type="project" value="UniProtKB-ARBA"/>
</dbReference>
<feature type="region of interest" description="Disordered" evidence="2">
    <location>
        <begin position="1"/>
        <end position="27"/>
    </location>
</feature>
<reference evidence="4" key="2">
    <citation type="journal article" date="2007" name="Science">
        <title>Draft genome sequence of the sexually transmitted pathogen Trichomonas vaginalis.</title>
        <authorList>
            <person name="Carlton J.M."/>
            <person name="Hirt R.P."/>
            <person name="Silva J.C."/>
            <person name="Delcher A.L."/>
            <person name="Schatz M."/>
            <person name="Zhao Q."/>
            <person name="Wortman J.R."/>
            <person name="Bidwell S.L."/>
            <person name="Alsmark U.C.M."/>
            <person name="Besteiro S."/>
            <person name="Sicheritz-Ponten T."/>
            <person name="Noel C.J."/>
            <person name="Dacks J.B."/>
            <person name="Foster P.G."/>
            <person name="Simillion C."/>
            <person name="Van de Peer Y."/>
            <person name="Miranda-Saavedra D."/>
            <person name="Barton G.J."/>
            <person name="Westrop G.D."/>
            <person name="Mueller S."/>
            <person name="Dessi D."/>
            <person name="Fiori P.L."/>
            <person name="Ren Q."/>
            <person name="Paulsen I."/>
            <person name="Zhang H."/>
            <person name="Bastida-Corcuera F.D."/>
            <person name="Simoes-Barbosa A."/>
            <person name="Brown M.T."/>
            <person name="Hayes R.D."/>
            <person name="Mukherjee M."/>
            <person name="Okumura C.Y."/>
            <person name="Schneider R."/>
            <person name="Smith A.J."/>
            <person name="Vanacova S."/>
            <person name="Villalvazo M."/>
            <person name="Haas B.J."/>
            <person name="Pertea M."/>
            <person name="Feldblyum T.V."/>
            <person name="Utterback T.R."/>
            <person name="Shu C.L."/>
            <person name="Osoegawa K."/>
            <person name="de Jong P.J."/>
            <person name="Hrdy I."/>
            <person name="Horvathova L."/>
            <person name="Zubacova Z."/>
            <person name="Dolezal P."/>
            <person name="Malik S.B."/>
            <person name="Logsdon J.M. Jr."/>
            <person name="Henze K."/>
            <person name="Gupta A."/>
            <person name="Wang C.C."/>
            <person name="Dunne R.L."/>
            <person name="Upcroft J.A."/>
            <person name="Upcroft P."/>
            <person name="White O."/>
            <person name="Salzberg S.L."/>
            <person name="Tang P."/>
            <person name="Chiu C.-H."/>
            <person name="Lee Y.-S."/>
            <person name="Embley T.M."/>
            <person name="Coombs G.H."/>
            <person name="Mottram J.C."/>
            <person name="Tachezy J."/>
            <person name="Fraser-Liggett C.M."/>
            <person name="Johnson P.J."/>
        </authorList>
    </citation>
    <scope>NUCLEOTIDE SEQUENCE [LARGE SCALE GENOMIC DNA]</scope>
    <source>
        <strain evidence="4">G3</strain>
    </source>
</reference>
<dbReference type="EMBL" id="DS113199">
    <property type="protein sequence ID" value="EAY20306.1"/>
    <property type="molecule type" value="Genomic_DNA"/>
</dbReference>
<dbReference type="GO" id="GO:0005654">
    <property type="term" value="C:nucleoplasm"/>
    <property type="evidence" value="ECO:0007669"/>
    <property type="project" value="UniProtKB-ARBA"/>
</dbReference>
<protein>
    <submittedName>
        <fullName evidence="4">Myb-like DNA-binding domain containing protein</fullName>
    </submittedName>
</protein>
<reference evidence="4" key="1">
    <citation type="submission" date="2006-10" db="EMBL/GenBank/DDBJ databases">
        <authorList>
            <person name="Amadeo P."/>
            <person name="Zhao Q."/>
            <person name="Wortman J."/>
            <person name="Fraser-Liggett C."/>
            <person name="Carlton J."/>
        </authorList>
    </citation>
    <scope>NUCLEOTIDE SEQUENCE</scope>
    <source>
        <strain evidence="4">G3</strain>
    </source>
</reference>
<keyword evidence="4" id="KW-0238">DNA-binding</keyword>
<dbReference type="Pfam" id="PF00249">
    <property type="entry name" value="Myb_DNA-binding"/>
    <property type="match status" value="1"/>
</dbReference>
<dbReference type="InParanoid" id="A2DGZ6"/>
<dbReference type="PANTHER" id="PTHR13992:SF39">
    <property type="entry name" value="SMRTER, ISOFORM G"/>
    <property type="match status" value="1"/>
</dbReference>
<dbReference type="SMART" id="SM00717">
    <property type="entry name" value="SANT"/>
    <property type="match status" value="1"/>
</dbReference>
<dbReference type="InterPro" id="IPR009057">
    <property type="entry name" value="Homeodomain-like_sf"/>
</dbReference>
<dbReference type="Gene3D" id="1.10.10.60">
    <property type="entry name" value="Homeodomain-like"/>
    <property type="match status" value="1"/>
</dbReference>
<keyword evidence="5" id="KW-1185">Reference proteome</keyword>
<dbReference type="PANTHER" id="PTHR13992">
    <property type="entry name" value="NUCLEAR RECEPTOR CO-REPRESSOR RELATED NCOR"/>
    <property type="match status" value="1"/>
</dbReference>
<dbReference type="STRING" id="5722.A2DGZ6"/>
<dbReference type="RefSeq" id="XP_001581292.1">
    <property type="nucleotide sequence ID" value="XM_001581242.1"/>
</dbReference>
<dbReference type="VEuPathDB" id="TrichDB:TVAGG3_0341990"/>
<feature type="compositionally biased region" description="Basic and acidic residues" evidence="2">
    <location>
        <begin position="1"/>
        <end position="10"/>
    </location>
</feature>
<dbReference type="VEuPathDB" id="TrichDB:TVAG_192820"/>
<dbReference type="CDD" id="cd00167">
    <property type="entry name" value="SANT"/>
    <property type="match status" value="1"/>
</dbReference>
<dbReference type="AlphaFoldDB" id="A2DGZ6"/>
<keyword evidence="1" id="KW-0175">Coiled coil</keyword>
<dbReference type="GO" id="GO:0003677">
    <property type="term" value="F:DNA binding"/>
    <property type="evidence" value="ECO:0007669"/>
    <property type="project" value="UniProtKB-KW"/>
</dbReference>
<dbReference type="PROSITE" id="PS51293">
    <property type="entry name" value="SANT"/>
    <property type="match status" value="1"/>
</dbReference>
<accession>A2DGZ6</accession>